<keyword evidence="1" id="KW-0547">Nucleotide-binding</keyword>
<dbReference type="EMBL" id="CAJOBH010184251">
    <property type="protein sequence ID" value="CAF4947532.1"/>
    <property type="molecule type" value="Genomic_DNA"/>
</dbReference>
<organism evidence="5 7">
    <name type="scientific">Rotaria magnacalcarata</name>
    <dbReference type="NCBI Taxonomy" id="392030"/>
    <lineage>
        <taxon>Eukaryota</taxon>
        <taxon>Metazoa</taxon>
        <taxon>Spiralia</taxon>
        <taxon>Gnathifera</taxon>
        <taxon>Rotifera</taxon>
        <taxon>Eurotatoria</taxon>
        <taxon>Bdelloidea</taxon>
        <taxon>Philodinida</taxon>
        <taxon>Philodinidae</taxon>
        <taxon>Rotaria</taxon>
    </lineage>
</organism>
<evidence type="ECO:0000313" key="6">
    <source>
        <dbReference type="EMBL" id="CAF4947532.1"/>
    </source>
</evidence>
<feature type="non-terminal residue" evidence="5">
    <location>
        <position position="1"/>
    </location>
</feature>
<feature type="domain" description="Protein kinase" evidence="3">
    <location>
        <begin position="69"/>
        <end position="298"/>
    </location>
</feature>
<dbReference type="SMART" id="SM00504">
    <property type="entry name" value="Ubox"/>
    <property type="match status" value="1"/>
</dbReference>
<dbReference type="PANTHER" id="PTHR24418">
    <property type="entry name" value="TYROSINE-PROTEIN KINASE"/>
    <property type="match status" value="1"/>
</dbReference>
<comment type="caution">
    <text evidence="5">The sequence shown here is derived from an EMBL/GenBank/DDBJ whole genome shotgun (WGS) entry which is preliminary data.</text>
</comment>
<dbReference type="InterPro" id="IPR001245">
    <property type="entry name" value="Ser-Thr/Tyr_kinase_cat_dom"/>
</dbReference>
<evidence type="ECO:0000313" key="5">
    <source>
        <dbReference type="EMBL" id="CAF4528232.1"/>
    </source>
</evidence>
<dbReference type="Proteomes" id="UP000681967">
    <property type="component" value="Unassembled WGS sequence"/>
</dbReference>
<dbReference type="GO" id="GO:0004842">
    <property type="term" value="F:ubiquitin-protein transferase activity"/>
    <property type="evidence" value="ECO:0007669"/>
    <property type="project" value="InterPro"/>
</dbReference>
<evidence type="ECO:0000259" key="4">
    <source>
        <dbReference type="PROSITE" id="PS51698"/>
    </source>
</evidence>
<protein>
    <submittedName>
        <fullName evidence="5">Uncharacterized protein</fullName>
    </submittedName>
</protein>
<dbReference type="Gene3D" id="1.10.510.10">
    <property type="entry name" value="Transferase(Phosphotransferase) domain 1"/>
    <property type="match status" value="1"/>
</dbReference>
<dbReference type="EMBL" id="CAJOBJ010087869">
    <property type="protein sequence ID" value="CAF4528232.1"/>
    <property type="molecule type" value="Genomic_DNA"/>
</dbReference>
<sequence>MKALDDAISCPITLSLFRDPVVAQDGHTYERAAIEEWIRKNVPNYAIKKIVEQFENSLKNKNFQYILDVDVKKKIGRPLFQTFGKTIYSAEWLPTNEGRPEIILLKIDGARANKESSFYVDLSRHPNIVRTFGIVNDEDSNQNSIMLLQEYASEGSLYEVLTERKKPLSEEILIEIFLQVIDAMAYLALNGVVHGDLACRNVPVFRLNENDPRNVVVKVTDFAISRYSKIYSQTTTVARTTLNVIPTRYCAPEILSTTVTANDFTEKSDVYSMGVLMWEAYSRGAIPWASVANDEEVV</sequence>
<dbReference type="Pfam" id="PF04564">
    <property type="entry name" value="U-box"/>
    <property type="match status" value="1"/>
</dbReference>
<dbReference type="GO" id="GO:0005524">
    <property type="term" value="F:ATP binding"/>
    <property type="evidence" value="ECO:0007669"/>
    <property type="project" value="UniProtKB-KW"/>
</dbReference>
<dbReference type="InterPro" id="IPR050198">
    <property type="entry name" value="Non-receptor_tyrosine_kinases"/>
</dbReference>
<dbReference type="Gene3D" id="3.30.40.10">
    <property type="entry name" value="Zinc/RING finger domain, C3HC4 (zinc finger)"/>
    <property type="match status" value="1"/>
</dbReference>
<dbReference type="PROSITE" id="PS50011">
    <property type="entry name" value="PROTEIN_KINASE_DOM"/>
    <property type="match status" value="1"/>
</dbReference>
<evidence type="ECO:0000259" key="3">
    <source>
        <dbReference type="PROSITE" id="PS50011"/>
    </source>
</evidence>
<dbReference type="Pfam" id="PF07714">
    <property type="entry name" value="PK_Tyr_Ser-Thr"/>
    <property type="match status" value="1"/>
</dbReference>
<gene>
    <name evidence="6" type="ORF">BYL167_LOCUS53866</name>
    <name evidence="5" type="ORF">GIL414_LOCUS35911</name>
</gene>
<evidence type="ECO:0000256" key="1">
    <source>
        <dbReference type="ARBA" id="ARBA00022741"/>
    </source>
</evidence>
<dbReference type="InterPro" id="IPR011009">
    <property type="entry name" value="Kinase-like_dom_sf"/>
</dbReference>
<evidence type="ECO:0000256" key="2">
    <source>
        <dbReference type="ARBA" id="ARBA00022840"/>
    </source>
</evidence>
<dbReference type="SUPFAM" id="SSF56112">
    <property type="entry name" value="Protein kinase-like (PK-like)"/>
    <property type="match status" value="1"/>
</dbReference>
<name>A0A8S2Y1H3_9BILA</name>
<dbReference type="GO" id="GO:0004672">
    <property type="term" value="F:protein kinase activity"/>
    <property type="evidence" value="ECO:0007669"/>
    <property type="project" value="InterPro"/>
</dbReference>
<proteinExistence type="predicted"/>
<dbReference type="AlphaFoldDB" id="A0A8S2Y1H3"/>
<feature type="domain" description="U-box" evidence="4">
    <location>
        <begin position="3"/>
        <end position="44"/>
    </location>
</feature>
<reference evidence="5" key="1">
    <citation type="submission" date="2021-02" db="EMBL/GenBank/DDBJ databases">
        <authorList>
            <person name="Nowell W R."/>
        </authorList>
    </citation>
    <scope>NUCLEOTIDE SEQUENCE</scope>
</reference>
<dbReference type="PROSITE" id="PS51698">
    <property type="entry name" value="U_BOX"/>
    <property type="match status" value="1"/>
</dbReference>
<dbReference type="InterPro" id="IPR013083">
    <property type="entry name" value="Znf_RING/FYVE/PHD"/>
</dbReference>
<dbReference type="InterPro" id="IPR000719">
    <property type="entry name" value="Prot_kinase_dom"/>
</dbReference>
<evidence type="ECO:0000313" key="7">
    <source>
        <dbReference type="Proteomes" id="UP000681720"/>
    </source>
</evidence>
<accession>A0A8S2Y1H3</accession>
<dbReference type="GO" id="GO:0016567">
    <property type="term" value="P:protein ubiquitination"/>
    <property type="evidence" value="ECO:0007669"/>
    <property type="project" value="InterPro"/>
</dbReference>
<keyword evidence="2" id="KW-0067">ATP-binding</keyword>
<dbReference type="SUPFAM" id="SSF57850">
    <property type="entry name" value="RING/U-box"/>
    <property type="match status" value="1"/>
</dbReference>
<dbReference type="InterPro" id="IPR003613">
    <property type="entry name" value="Ubox_domain"/>
</dbReference>
<dbReference type="Proteomes" id="UP000681720">
    <property type="component" value="Unassembled WGS sequence"/>
</dbReference>
<dbReference type="CDD" id="cd16655">
    <property type="entry name" value="RING-Ubox_WDSUB1-like"/>
    <property type="match status" value="1"/>
</dbReference>